<accession>S3JGW3</accession>
<dbReference type="PATRIC" id="fig|482300.6.peg.72"/>
<dbReference type="Gene3D" id="2.100.10.20">
    <property type="entry name" value="Vitelline membrane outer layer protein I (VOMI)"/>
    <property type="match status" value="1"/>
</dbReference>
<evidence type="ECO:0000313" key="1">
    <source>
        <dbReference type="EMBL" id="EPF24988.1"/>
    </source>
</evidence>
<comment type="caution">
    <text evidence="1">The sequence shown here is derived from an EMBL/GenBank/DDBJ whole genome shotgun (WGS) entry which is preliminary data.</text>
</comment>
<proteinExistence type="predicted"/>
<dbReference type="InterPro" id="IPR036706">
    <property type="entry name" value="VOMI_sf"/>
</dbReference>
<dbReference type="PANTHER" id="PTHR18841:SF0">
    <property type="entry name" value="VITELLINE MEMBRANE OUTER LAYER 1 HOMOLOG A-RELATED"/>
    <property type="match status" value="1"/>
</dbReference>
<organism evidence="1 2">
    <name type="scientific">Microcystis aeruginosa SPC777</name>
    <dbReference type="NCBI Taxonomy" id="482300"/>
    <lineage>
        <taxon>Bacteria</taxon>
        <taxon>Bacillati</taxon>
        <taxon>Cyanobacteriota</taxon>
        <taxon>Cyanophyceae</taxon>
        <taxon>Oscillatoriophycideae</taxon>
        <taxon>Chroococcales</taxon>
        <taxon>Microcystaceae</taxon>
        <taxon>Microcystis</taxon>
    </lineage>
</organism>
<dbReference type="InterPro" id="IPR005515">
    <property type="entry name" value="VOMI"/>
</dbReference>
<reference evidence="1 2" key="1">
    <citation type="journal article" date="2013" name="Genome Announc.">
        <title>Draft Genome Sequence of the Brazilian Toxic Bloom-Forming Cyanobacterium Microcystis aeruginosa Strain SPC777.</title>
        <authorList>
            <person name="Fiore M.F."/>
            <person name="Alvarenga D.O."/>
            <person name="Varani A.M."/>
            <person name="Hoff-Risseti C."/>
            <person name="Crespim E."/>
            <person name="Ramos R.T."/>
            <person name="Silva A."/>
            <person name="Schaker P.D."/>
            <person name="Heck K."/>
            <person name="Rigonato J."/>
            <person name="Schneider M.P."/>
        </authorList>
    </citation>
    <scope>NUCLEOTIDE SEQUENCE [LARGE SCALE GENOMIC DNA]</scope>
    <source>
        <strain evidence="2">SPC 777</strain>
    </source>
</reference>
<dbReference type="SUPFAM" id="SSF51092">
    <property type="entry name" value="Vitelline membrane outer protein-I (VMO-I)"/>
    <property type="match status" value="1"/>
</dbReference>
<dbReference type="EMBL" id="ASZQ01000001">
    <property type="protein sequence ID" value="EPF24988.1"/>
    <property type="molecule type" value="Genomic_DNA"/>
</dbReference>
<gene>
    <name evidence="1" type="ORF">MAESPC_00070</name>
</gene>
<dbReference type="OrthoDB" id="583224at2"/>
<dbReference type="PANTHER" id="PTHR18841">
    <property type="entry name" value="VITELLINE MEMBRANE OUTER LAYER PROTEIN I-RELATED"/>
    <property type="match status" value="1"/>
</dbReference>
<name>S3JGW3_MICAE</name>
<evidence type="ECO:0000313" key="2">
    <source>
        <dbReference type="Proteomes" id="UP000014617"/>
    </source>
</evidence>
<dbReference type="Pfam" id="PF03762">
    <property type="entry name" value="VOMI"/>
    <property type="match status" value="1"/>
</dbReference>
<dbReference type="AlphaFoldDB" id="S3JGW3"/>
<sequence length="317" mass="34671">MKKIAYFLSLILIVSGSSMLGIPEVLSDVIRSDLVGTNTGIGTPWGTWSNTVYCPPSTWAGGYSMRVEPSQRNNDDTAMNAIELQCYDRNGHLVQSISPHPGYWGTWGRSVGCSTNNFFTHFRLKVEGRLPPGEDDTSVNSVAFRCSDGATVEGGNGGPFGRWEEWRFPPNNNSAICGVRAKTEASQGSGDDTALNNLEFSYCLINGVTPPQACPPNFSPAAFQGRTGRVAFYNQWNVPVTIILYHPNSNSVYDRYTVPPGQNQFLGNNIIVGDDWGVCFENKPGASGFVNNLGTISDYNPNYQGIPLFMIQNGRIR</sequence>
<dbReference type="RefSeq" id="WP_016514282.1">
    <property type="nucleotide sequence ID" value="NZ_ASZQ01000001.1"/>
</dbReference>
<dbReference type="Proteomes" id="UP000014617">
    <property type="component" value="Unassembled WGS sequence"/>
</dbReference>
<protein>
    <submittedName>
        <fullName evidence="1">Vitelline membrane outer layer protein I (VOMI)</fullName>
    </submittedName>
</protein>
<dbReference type="GO" id="GO:0005615">
    <property type="term" value="C:extracellular space"/>
    <property type="evidence" value="ECO:0007669"/>
    <property type="project" value="TreeGrafter"/>
</dbReference>